<sequence>MDPRQQSPFNALPPVVVAMAVLIAGIELMFQLGEAGLIGGREAVGWRLTAIRDWAVIDPVFHWMIDTRQAPLGEVARLLTYPLLHSGFTHAAFVAVFILALGNVTAPMYPTWRLPVIFMAASLAGAVAFLVLFSAERPLFGGYPGAYGFIGVFTYLTLRGLTPADPQRAFLLIGFLLALQPIFGLASGAGFTWLPDWVADIAGFGAGYGLAILLFPGGWEELRGRLRQR</sequence>
<feature type="transmembrane region" description="Helical" evidence="5">
    <location>
        <begin position="139"/>
        <end position="158"/>
    </location>
</feature>
<name>A0ABQ4NKX2_9RHOB</name>
<gene>
    <name evidence="7" type="ORF">JANAI62_16910</name>
</gene>
<evidence type="ECO:0000256" key="3">
    <source>
        <dbReference type="ARBA" id="ARBA00022989"/>
    </source>
</evidence>
<dbReference type="Gene3D" id="1.20.1540.10">
    <property type="entry name" value="Rhomboid-like"/>
    <property type="match status" value="1"/>
</dbReference>
<keyword evidence="2 5" id="KW-0812">Transmembrane</keyword>
<dbReference type="EMBL" id="BPFH01000003">
    <property type="protein sequence ID" value="GIT95068.1"/>
    <property type="molecule type" value="Genomic_DNA"/>
</dbReference>
<dbReference type="InterPro" id="IPR022764">
    <property type="entry name" value="Peptidase_S54_rhomboid_dom"/>
</dbReference>
<dbReference type="SUPFAM" id="SSF144091">
    <property type="entry name" value="Rhomboid-like"/>
    <property type="match status" value="1"/>
</dbReference>
<evidence type="ECO:0000313" key="8">
    <source>
        <dbReference type="Proteomes" id="UP000786693"/>
    </source>
</evidence>
<evidence type="ECO:0000256" key="2">
    <source>
        <dbReference type="ARBA" id="ARBA00022692"/>
    </source>
</evidence>
<proteinExistence type="predicted"/>
<keyword evidence="7" id="KW-0378">Hydrolase</keyword>
<evidence type="ECO:0000313" key="7">
    <source>
        <dbReference type="EMBL" id="GIT95068.1"/>
    </source>
</evidence>
<feature type="transmembrane region" description="Helical" evidence="5">
    <location>
        <begin position="170"/>
        <end position="191"/>
    </location>
</feature>
<protein>
    <submittedName>
        <fullName evidence="7">Rhomboid family intramembrane serine protease</fullName>
    </submittedName>
</protein>
<dbReference type="InterPro" id="IPR035952">
    <property type="entry name" value="Rhomboid-like_sf"/>
</dbReference>
<dbReference type="Pfam" id="PF01694">
    <property type="entry name" value="Rhomboid"/>
    <property type="match status" value="1"/>
</dbReference>
<feature type="transmembrane region" description="Helical" evidence="5">
    <location>
        <begin position="114"/>
        <end position="133"/>
    </location>
</feature>
<dbReference type="RefSeq" id="WP_220748589.1">
    <property type="nucleotide sequence ID" value="NZ_BPFH01000003.1"/>
</dbReference>
<keyword evidence="3 5" id="KW-1133">Transmembrane helix</keyword>
<dbReference type="GO" id="GO:0006508">
    <property type="term" value="P:proteolysis"/>
    <property type="evidence" value="ECO:0007669"/>
    <property type="project" value="UniProtKB-KW"/>
</dbReference>
<evidence type="ECO:0000256" key="5">
    <source>
        <dbReference type="SAM" id="Phobius"/>
    </source>
</evidence>
<evidence type="ECO:0000256" key="4">
    <source>
        <dbReference type="ARBA" id="ARBA00023136"/>
    </source>
</evidence>
<comment type="subcellular location">
    <subcellularLocation>
        <location evidence="1">Membrane</location>
        <topology evidence="1">Multi-pass membrane protein</topology>
    </subcellularLocation>
</comment>
<feature type="transmembrane region" description="Helical" evidence="5">
    <location>
        <begin position="197"/>
        <end position="219"/>
    </location>
</feature>
<evidence type="ECO:0000259" key="6">
    <source>
        <dbReference type="Pfam" id="PF01694"/>
    </source>
</evidence>
<accession>A0ABQ4NKX2</accession>
<feature type="domain" description="Peptidase S54 rhomboid" evidence="6">
    <location>
        <begin position="73"/>
        <end position="216"/>
    </location>
</feature>
<comment type="caution">
    <text evidence="7">The sequence shown here is derived from an EMBL/GenBank/DDBJ whole genome shotgun (WGS) entry which is preliminary data.</text>
</comment>
<feature type="transmembrane region" description="Helical" evidence="5">
    <location>
        <begin position="83"/>
        <end position="102"/>
    </location>
</feature>
<dbReference type="GO" id="GO:0008233">
    <property type="term" value="F:peptidase activity"/>
    <property type="evidence" value="ECO:0007669"/>
    <property type="project" value="UniProtKB-KW"/>
</dbReference>
<dbReference type="Proteomes" id="UP000786693">
    <property type="component" value="Unassembled WGS sequence"/>
</dbReference>
<keyword evidence="8" id="KW-1185">Reference proteome</keyword>
<keyword evidence="7" id="KW-0645">Protease</keyword>
<organism evidence="7 8">
    <name type="scientific">Jannaschia pagri</name>
    <dbReference type="NCBI Taxonomy" id="2829797"/>
    <lineage>
        <taxon>Bacteria</taxon>
        <taxon>Pseudomonadati</taxon>
        <taxon>Pseudomonadota</taxon>
        <taxon>Alphaproteobacteria</taxon>
        <taxon>Rhodobacterales</taxon>
        <taxon>Roseobacteraceae</taxon>
        <taxon>Jannaschia</taxon>
    </lineage>
</organism>
<evidence type="ECO:0000256" key="1">
    <source>
        <dbReference type="ARBA" id="ARBA00004141"/>
    </source>
</evidence>
<feature type="transmembrane region" description="Helical" evidence="5">
    <location>
        <begin position="12"/>
        <end position="32"/>
    </location>
</feature>
<keyword evidence="4 5" id="KW-0472">Membrane</keyword>
<reference evidence="7 8" key="1">
    <citation type="submission" date="2021-05" db="EMBL/GenBank/DDBJ databases">
        <title>Bacteria Genome sequencing.</title>
        <authorList>
            <person name="Takabe Y."/>
            <person name="Nakajima Y."/>
            <person name="Suzuki S."/>
            <person name="Shiozaki T."/>
        </authorList>
    </citation>
    <scope>NUCLEOTIDE SEQUENCE [LARGE SCALE GENOMIC DNA]</scope>
    <source>
        <strain evidence="7 8">AI_62</strain>
    </source>
</reference>